<dbReference type="OrthoDB" id="2253354at2759"/>
<keyword evidence="2" id="KW-0812">Transmembrane</keyword>
<sequence length="197" mass="22481">MRHLRRTFATHTRRLEDVHNPNSKLPRVASTTFWSSLAPKPFRRPTNAAEAAERAQARAERPSFWASPYSTFAFLGLLVGSNAIQIIGLRNDIANFNRKTDAKITALREVIQKLRSGQDVDVKGFLSTDDTAAEVEWDQFVRDLEKMPDRKRDEKRSSEEGTDGGRLGRETADRKRNEKMSEPGRPDNDQPKPKFLM</sequence>
<organism evidence="3 4">
    <name type="scientific">Piedraia hortae CBS 480.64</name>
    <dbReference type="NCBI Taxonomy" id="1314780"/>
    <lineage>
        <taxon>Eukaryota</taxon>
        <taxon>Fungi</taxon>
        <taxon>Dikarya</taxon>
        <taxon>Ascomycota</taxon>
        <taxon>Pezizomycotina</taxon>
        <taxon>Dothideomycetes</taxon>
        <taxon>Dothideomycetidae</taxon>
        <taxon>Capnodiales</taxon>
        <taxon>Piedraiaceae</taxon>
        <taxon>Piedraia</taxon>
    </lineage>
</organism>
<evidence type="ECO:0000256" key="2">
    <source>
        <dbReference type="SAM" id="Phobius"/>
    </source>
</evidence>
<protein>
    <submittedName>
        <fullName evidence="3">Uncharacterized protein</fullName>
    </submittedName>
</protein>
<evidence type="ECO:0000313" key="4">
    <source>
        <dbReference type="Proteomes" id="UP000799421"/>
    </source>
</evidence>
<evidence type="ECO:0000313" key="3">
    <source>
        <dbReference type="EMBL" id="KAF2859038.1"/>
    </source>
</evidence>
<proteinExistence type="predicted"/>
<reference evidence="3" key="1">
    <citation type="journal article" date="2020" name="Stud. Mycol.">
        <title>101 Dothideomycetes genomes: a test case for predicting lifestyles and emergence of pathogens.</title>
        <authorList>
            <person name="Haridas S."/>
            <person name="Albert R."/>
            <person name="Binder M."/>
            <person name="Bloem J."/>
            <person name="Labutti K."/>
            <person name="Salamov A."/>
            <person name="Andreopoulos B."/>
            <person name="Baker S."/>
            <person name="Barry K."/>
            <person name="Bills G."/>
            <person name="Bluhm B."/>
            <person name="Cannon C."/>
            <person name="Castanera R."/>
            <person name="Culley D."/>
            <person name="Daum C."/>
            <person name="Ezra D."/>
            <person name="Gonzalez J."/>
            <person name="Henrissat B."/>
            <person name="Kuo A."/>
            <person name="Liang C."/>
            <person name="Lipzen A."/>
            <person name="Lutzoni F."/>
            <person name="Magnuson J."/>
            <person name="Mondo S."/>
            <person name="Nolan M."/>
            <person name="Ohm R."/>
            <person name="Pangilinan J."/>
            <person name="Park H.-J."/>
            <person name="Ramirez L."/>
            <person name="Alfaro M."/>
            <person name="Sun H."/>
            <person name="Tritt A."/>
            <person name="Yoshinaga Y."/>
            <person name="Zwiers L.-H."/>
            <person name="Turgeon B."/>
            <person name="Goodwin S."/>
            <person name="Spatafora J."/>
            <person name="Crous P."/>
            <person name="Grigoriev I."/>
        </authorList>
    </citation>
    <scope>NUCLEOTIDE SEQUENCE</scope>
    <source>
        <strain evidence="3">CBS 480.64</strain>
    </source>
</reference>
<name>A0A6A7BX11_9PEZI</name>
<dbReference type="EMBL" id="MU005998">
    <property type="protein sequence ID" value="KAF2859038.1"/>
    <property type="molecule type" value="Genomic_DNA"/>
</dbReference>
<keyword evidence="4" id="KW-1185">Reference proteome</keyword>
<feature type="compositionally biased region" description="Basic and acidic residues" evidence="1">
    <location>
        <begin position="166"/>
        <end position="197"/>
    </location>
</feature>
<feature type="compositionally biased region" description="Basic and acidic residues" evidence="1">
    <location>
        <begin position="145"/>
        <end position="159"/>
    </location>
</feature>
<feature type="transmembrane region" description="Helical" evidence="2">
    <location>
        <begin position="69"/>
        <end position="89"/>
    </location>
</feature>
<dbReference type="Proteomes" id="UP000799421">
    <property type="component" value="Unassembled WGS sequence"/>
</dbReference>
<feature type="region of interest" description="Disordered" evidence="1">
    <location>
        <begin position="145"/>
        <end position="197"/>
    </location>
</feature>
<keyword evidence="2" id="KW-0472">Membrane</keyword>
<dbReference type="Pfam" id="PF17254">
    <property type="entry name" value="DUF5321"/>
    <property type="match status" value="1"/>
</dbReference>
<dbReference type="AlphaFoldDB" id="A0A6A7BX11"/>
<gene>
    <name evidence="3" type="ORF">K470DRAFT_250029</name>
</gene>
<evidence type="ECO:0000256" key="1">
    <source>
        <dbReference type="SAM" id="MobiDB-lite"/>
    </source>
</evidence>
<keyword evidence="2" id="KW-1133">Transmembrane helix</keyword>
<accession>A0A6A7BX11</accession>
<dbReference type="InterPro" id="IPR035213">
    <property type="entry name" value="DUF5321"/>
</dbReference>